<feature type="domain" description="Glycosyl hydrolase family 32 C-terminal" evidence="2">
    <location>
        <begin position="168"/>
        <end position="203"/>
    </location>
</feature>
<sequence length="207" mass="22503">MCLPEIFCKFFLEVALDILKAYLKLGNDGSVLQVMGSIAFIIDDNLSIFHAVLGHHHEINSSQHIKNLLNKPGSIFGGDSDESSADENATTNSDSSTRTPSGGSKSKGMTMADLLRSSSRFKKAKVSRMDTHSMCHGTQFYLDWRQDDNKKLEGGSLHEVVGITASQIDHSIVESFGGGWKTCITARVYPTLAVGNEAVLFAFNNGT</sequence>
<proteinExistence type="predicted"/>
<name>A0A2U1PBU8_ARTAN</name>
<dbReference type="InterPro" id="IPR013189">
    <property type="entry name" value="Glyco_hydro_32_C"/>
</dbReference>
<dbReference type="EMBL" id="PKPP01001374">
    <property type="protein sequence ID" value="PWA83231.1"/>
    <property type="molecule type" value="Genomic_DNA"/>
</dbReference>
<dbReference type="Pfam" id="PF08244">
    <property type="entry name" value="Glyco_hydro_32C"/>
    <property type="match status" value="1"/>
</dbReference>
<dbReference type="Proteomes" id="UP000245207">
    <property type="component" value="Unassembled WGS sequence"/>
</dbReference>
<feature type="region of interest" description="Disordered" evidence="1">
    <location>
        <begin position="77"/>
        <end position="109"/>
    </location>
</feature>
<evidence type="ECO:0000313" key="3">
    <source>
        <dbReference type="EMBL" id="PWA83231.1"/>
    </source>
</evidence>
<reference evidence="3 4" key="1">
    <citation type="journal article" date="2018" name="Mol. Plant">
        <title>The genome of Artemisia annua provides insight into the evolution of Asteraceae family and artemisinin biosynthesis.</title>
        <authorList>
            <person name="Shen Q."/>
            <person name="Zhang L."/>
            <person name="Liao Z."/>
            <person name="Wang S."/>
            <person name="Yan T."/>
            <person name="Shi P."/>
            <person name="Liu M."/>
            <person name="Fu X."/>
            <person name="Pan Q."/>
            <person name="Wang Y."/>
            <person name="Lv Z."/>
            <person name="Lu X."/>
            <person name="Zhang F."/>
            <person name="Jiang W."/>
            <person name="Ma Y."/>
            <person name="Chen M."/>
            <person name="Hao X."/>
            <person name="Li L."/>
            <person name="Tang Y."/>
            <person name="Lv G."/>
            <person name="Zhou Y."/>
            <person name="Sun X."/>
            <person name="Brodelius P.E."/>
            <person name="Rose J.K.C."/>
            <person name="Tang K."/>
        </authorList>
    </citation>
    <scope>NUCLEOTIDE SEQUENCE [LARGE SCALE GENOMIC DNA]</scope>
    <source>
        <strain evidence="4">cv. Huhao1</strain>
        <tissue evidence="3">Leaf</tissue>
    </source>
</reference>
<dbReference type="InterPro" id="IPR050551">
    <property type="entry name" value="Fructan_Metab_Enzymes"/>
</dbReference>
<comment type="caution">
    <text evidence="3">The sequence shown here is derived from an EMBL/GenBank/DDBJ whole genome shotgun (WGS) entry which is preliminary data.</text>
</comment>
<evidence type="ECO:0000259" key="2">
    <source>
        <dbReference type="Pfam" id="PF08244"/>
    </source>
</evidence>
<dbReference type="Gene3D" id="2.60.120.560">
    <property type="entry name" value="Exo-inulinase, domain 1"/>
    <property type="match status" value="1"/>
</dbReference>
<accession>A0A2U1PBU8</accession>
<gene>
    <name evidence="3" type="ORF">CTI12_AA170150</name>
</gene>
<dbReference type="AlphaFoldDB" id="A0A2U1PBU8"/>
<keyword evidence="4" id="KW-1185">Reference proteome</keyword>
<dbReference type="STRING" id="35608.A0A2U1PBU8"/>
<dbReference type="SUPFAM" id="SSF49899">
    <property type="entry name" value="Concanavalin A-like lectins/glucanases"/>
    <property type="match status" value="1"/>
</dbReference>
<protein>
    <submittedName>
        <fullName evidence="3">Beta-fructofuranosidase, insoluble isoenzyme CWINV1</fullName>
    </submittedName>
</protein>
<organism evidence="3 4">
    <name type="scientific">Artemisia annua</name>
    <name type="common">Sweet wormwood</name>
    <dbReference type="NCBI Taxonomy" id="35608"/>
    <lineage>
        <taxon>Eukaryota</taxon>
        <taxon>Viridiplantae</taxon>
        <taxon>Streptophyta</taxon>
        <taxon>Embryophyta</taxon>
        <taxon>Tracheophyta</taxon>
        <taxon>Spermatophyta</taxon>
        <taxon>Magnoliopsida</taxon>
        <taxon>eudicotyledons</taxon>
        <taxon>Gunneridae</taxon>
        <taxon>Pentapetalae</taxon>
        <taxon>asterids</taxon>
        <taxon>campanulids</taxon>
        <taxon>Asterales</taxon>
        <taxon>Asteraceae</taxon>
        <taxon>Asteroideae</taxon>
        <taxon>Anthemideae</taxon>
        <taxon>Artemisiinae</taxon>
        <taxon>Artemisia</taxon>
    </lineage>
</organism>
<feature type="compositionally biased region" description="Polar residues" evidence="1">
    <location>
        <begin position="86"/>
        <end position="104"/>
    </location>
</feature>
<dbReference type="OrthoDB" id="1093005at2759"/>
<dbReference type="InterPro" id="IPR013320">
    <property type="entry name" value="ConA-like_dom_sf"/>
</dbReference>
<evidence type="ECO:0000313" key="4">
    <source>
        <dbReference type="Proteomes" id="UP000245207"/>
    </source>
</evidence>
<evidence type="ECO:0000256" key="1">
    <source>
        <dbReference type="SAM" id="MobiDB-lite"/>
    </source>
</evidence>
<dbReference type="PANTHER" id="PTHR31953">
    <property type="entry name" value="BETA-FRUCTOFURANOSIDASE, INSOLUBLE ISOENZYME CWINV1-RELATED"/>
    <property type="match status" value="1"/>
</dbReference>